<evidence type="ECO:0000313" key="4">
    <source>
        <dbReference type="Proteomes" id="UP001500191"/>
    </source>
</evidence>
<dbReference type="CDD" id="cd07731">
    <property type="entry name" value="ComA-like_MBL-fold"/>
    <property type="match status" value="1"/>
</dbReference>
<feature type="domain" description="Metallo-beta-lactamase" evidence="2">
    <location>
        <begin position="122"/>
        <end position="289"/>
    </location>
</feature>
<proteinExistence type="predicted"/>
<dbReference type="EMBL" id="BAAADB010000019">
    <property type="protein sequence ID" value="GAA0512867.1"/>
    <property type="molecule type" value="Genomic_DNA"/>
</dbReference>
<organism evidence="3 4">
    <name type="scientific">Deinococcus depolymerans</name>
    <dbReference type="NCBI Taxonomy" id="392408"/>
    <lineage>
        <taxon>Bacteria</taxon>
        <taxon>Thermotogati</taxon>
        <taxon>Deinococcota</taxon>
        <taxon>Deinococci</taxon>
        <taxon>Deinococcales</taxon>
        <taxon>Deinococcaceae</taxon>
        <taxon>Deinococcus</taxon>
    </lineage>
</organism>
<comment type="caution">
    <text evidence="3">The sequence shown here is derived from an EMBL/GenBank/DDBJ whole genome shotgun (WGS) entry which is preliminary data.</text>
</comment>
<dbReference type="InterPro" id="IPR052159">
    <property type="entry name" value="Competence_DNA_uptake"/>
</dbReference>
<feature type="compositionally biased region" description="Basic and acidic residues" evidence="1">
    <location>
        <begin position="1"/>
        <end position="12"/>
    </location>
</feature>
<sequence length="361" mass="37618">MSPKKPARDTPTARKASAPPRGDSPRVPASRPSGKAASPRAGTAAKAGAARATSGRAAPRRGGGPRRSGPSASDLLGLLILGVTGTLAACGWMKQQDAGPAGRPAPAPSGGTVTIRFLDVGQGDAVLIRSPEGKTALVDGGRSGERLSAQLKKYGVTRLDLMIATHADADHIAGLVPAAALKPRVFINNGLGGTTQTWERLVKALQNVEATFTKAGNQTVNLGSVKLRIVAAPPGMPDDQNLNSVGLALQFGAFRALMTGDSETQETEGWLAQERPDLRGPFQVYKSIHHGASNGDSAGWLANVRPENVVISVGQNSYGHPTAAALRLYRQTGARVYRTDRHGTVTFEGRADGTYSADTER</sequence>
<dbReference type="Proteomes" id="UP001500191">
    <property type="component" value="Unassembled WGS sequence"/>
</dbReference>
<dbReference type="RefSeq" id="WP_343758505.1">
    <property type="nucleotide sequence ID" value="NZ_BAAADB010000019.1"/>
</dbReference>
<dbReference type="InterPro" id="IPR036866">
    <property type="entry name" value="RibonucZ/Hydroxyglut_hydro"/>
</dbReference>
<evidence type="ECO:0000259" key="2">
    <source>
        <dbReference type="SMART" id="SM00849"/>
    </source>
</evidence>
<dbReference type="Pfam" id="PF00753">
    <property type="entry name" value="Lactamase_B"/>
    <property type="match status" value="1"/>
</dbReference>
<keyword evidence="4" id="KW-1185">Reference proteome</keyword>
<dbReference type="SUPFAM" id="SSF56281">
    <property type="entry name" value="Metallo-hydrolase/oxidoreductase"/>
    <property type="match status" value="1"/>
</dbReference>
<evidence type="ECO:0000256" key="1">
    <source>
        <dbReference type="SAM" id="MobiDB-lite"/>
    </source>
</evidence>
<dbReference type="PANTHER" id="PTHR30619:SF1">
    <property type="entry name" value="RECOMBINATION PROTEIN 2"/>
    <property type="match status" value="1"/>
</dbReference>
<dbReference type="SMART" id="SM00849">
    <property type="entry name" value="Lactamase_B"/>
    <property type="match status" value="1"/>
</dbReference>
<dbReference type="Gene3D" id="3.60.15.10">
    <property type="entry name" value="Ribonuclease Z/Hydroxyacylglutathione hydrolase-like"/>
    <property type="match status" value="1"/>
</dbReference>
<accession>A0ABN1C6L8</accession>
<evidence type="ECO:0000313" key="3">
    <source>
        <dbReference type="EMBL" id="GAA0512867.1"/>
    </source>
</evidence>
<feature type="compositionally biased region" description="Low complexity" evidence="1">
    <location>
        <begin position="34"/>
        <end position="57"/>
    </location>
</feature>
<dbReference type="InterPro" id="IPR001279">
    <property type="entry name" value="Metallo-B-lactamas"/>
</dbReference>
<feature type="region of interest" description="Disordered" evidence="1">
    <location>
        <begin position="1"/>
        <end position="72"/>
    </location>
</feature>
<dbReference type="PANTHER" id="PTHR30619">
    <property type="entry name" value="DNA INTERNALIZATION/COMPETENCE PROTEIN COMEC/REC2"/>
    <property type="match status" value="1"/>
</dbReference>
<gene>
    <name evidence="3" type="ORF">GCM10008937_20710</name>
</gene>
<dbReference type="InterPro" id="IPR035681">
    <property type="entry name" value="ComA-like_MBL"/>
</dbReference>
<protein>
    <submittedName>
        <fullName evidence="3">ComEC/Rec2 family competence protein</fullName>
    </submittedName>
</protein>
<reference evidence="3 4" key="1">
    <citation type="journal article" date="2019" name="Int. J. Syst. Evol. Microbiol.">
        <title>The Global Catalogue of Microorganisms (GCM) 10K type strain sequencing project: providing services to taxonomists for standard genome sequencing and annotation.</title>
        <authorList>
            <consortium name="The Broad Institute Genomics Platform"/>
            <consortium name="The Broad Institute Genome Sequencing Center for Infectious Disease"/>
            <person name="Wu L."/>
            <person name="Ma J."/>
        </authorList>
    </citation>
    <scope>NUCLEOTIDE SEQUENCE [LARGE SCALE GENOMIC DNA]</scope>
    <source>
        <strain evidence="3 4">JCM 14368</strain>
    </source>
</reference>
<name>A0ABN1C6L8_9DEIO</name>